<dbReference type="EMBL" id="RAQH01000012">
    <property type="protein sequence ID" value="RKE79077.1"/>
    <property type="molecule type" value="Genomic_DNA"/>
</dbReference>
<dbReference type="PANTHER" id="PTHR30383:SF5">
    <property type="entry name" value="SGNH HYDROLASE-TYPE ESTERASE DOMAIN-CONTAINING PROTEIN"/>
    <property type="match status" value="1"/>
</dbReference>
<evidence type="ECO:0000259" key="2">
    <source>
        <dbReference type="Pfam" id="PF13472"/>
    </source>
</evidence>
<dbReference type="SUPFAM" id="SSF52266">
    <property type="entry name" value="SGNH hydrolase"/>
    <property type="match status" value="1"/>
</dbReference>
<dbReference type="OrthoDB" id="9790057at2"/>
<keyword evidence="1" id="KW-0732">Signal</keyword>
<dbReference type="InterPro" id="IPR013830">
    <property type="entry name" value="SGNH_hydro"/>
</dbReference>
<dbReference type="Proteomes" id="UP000285906">
    <property type="component" value="Unassembled WGS sequence"/>
</dbReference>
<gene>
    <name evidence="3" type="ORF">BXY58_3337</name>
</gene>
<evidence type="ECO:0000313" key="3">
    <source>
        <dbReference type="EMBL" id="RKE79077.1"/>
    </source>
</evidence>
<evidence type="ECO:0000256" key="1">
    <source>
        <dbReference type="SAM" id="SignalP"/>
    </source>
</evidence>
<dbReference type="Gene3D" id="3.40.50.1110">
    <property type="entry name" value="SGNH hydrolase"/>
    <property type="match status" value="1"/>
</dbReference>
<feature type="domain" description="SGNH hydrolase-type esterase" evidence="2">
    <location>
        <begin position="64"/>
        <end position="212"/>
    </location>
</feature>
<protein>
    <submittedName>
        <fullName evidence="3">Lysophospholipase L1-like esterase</fullName>
    </submittedName>
</protein>
<dbReference type="InterPro" id="IPR051532">
    <property type="entry name" value="Ester_Hydrolysis_Enzymes"/>
</dbReference>
<accession>A0A420CKQ8</accession>
<feature type="chain" id="PRO_5019556600" evidence="1">
    <location>
        <begin position="26"/>
        <end position="222"/>
    </location>
</feature>
<dbReference type="InterPro" id="IPR036514">
    <property type="entry name" value="SGNH_hydro_sf"/>
</dbReference>
<comment type="caution">
    <text evidence="3">The sequence shown here is derived from an EMBL/GenBank/DDBJ whole genome shotgun (WGS) entry which is preliminary data.</text>
</comment>
<proteinExistence type="predicted"/>
<evidence type="ECO:0000313" key="4">
    <source>
        <dbReference type="Proteomes" id="UP000285906"/>
    </source>
</evidence>
<feature type="signal peptide" evidence="1">
    <location>
        <begin position="1"/>
        <end position="25"/>
    </location>
</feature>
<dbReference type="AlphaFoldDB" id="A0A420CKQ8"/>
<organism evidence="3 4">
    <name type="scientific">Epilithonimonas arachidiradicis</name>
    <dbReference type="NCBI Taxonomy" id="1617282"/>
    <lineage>
        <taxon>Bacteria</taxon>
        <taxon>Pseudomonadati</taxon>
        <taxon>Bacteroidota</taxon>
        <taxon>Flavobacteriia</taxon>
        <taxon>Flavobacteriales</taxon>
        <taxon>Weeksellaceae</taxon>
        <taxon>Chryseobacterium group</taxon>
        <taxon>Epilithonimonas</taxon>
    </lineage>
</organism>
<dbReference type="Pfam" id="PF13472">
    <property type="entry name" value="Lipase_GDSL_2"/>
    <property type="match status" value="1"/>
</dbReference>
<sequence>MKYNRPLFKKLFFFALMLSSLLFFAQEKPFWKEIQEFKKLDQTNGIPKRPILFLGSSSFTYWKDVNDYFPGKTIVNRGFGGSRLLDLNNYSEELLSPYHTKQIVIYCGENDISTDNPTPTEVLERFKTFFGKIRAKYPKVPVAYVSVKYSPSREQFWPQMKELNESIEAYLKTQKRAKFIDITQVMNDENEKVRTDIFKEDMLHMKPEGYRLWAKVMAPYLK</sequence>
<name>A0A420CKQ8_9FLAO</name>
<dbReference type="GO" id="GO:0004622">
    <property type="term" value="F:phosphatidylcholine lysophospholipase activity"/>
    <property type="evidence" value="ECO:0007669"/>
    <property type="project" value="TreeGrafter"/>
</dbReference>
<dbReference type="RefSeq" id="WP_120214866.1">
    <property type="nucleotide sequence ID" value="NZ_BMCW01000004.1"/>
</dbReference>
<dbReference type="PANTHER" id="PTHR30383">
    <property type="entry name" value="THIOESTERASE 1/PROTEASE 1/LYSOPHOSPHOLIPASE L1"/>
    <property type="match status" value="1"/>
</dbReference>
<reference evidence="3 4" key="1">
    <citation type="submission" date="2018-09" db="EMBL/GenBank/DDBJ databases">
        <title>Genomic Encyclopedia of Archaeal and Bacterial Type Strains, Phase II (KMG-II): from individual species to whole genera.</title>
        <authorList>
            <person name="Goeker M."/>
        </authorList>
    </citation>
    <scope>NUCLEOTIDE SEQUENCE [LARGE SCALE GENOMIC DNA]</scope>
    <source>
        <strain evidence="3 4">DSM 27620</strain>
    </source>
</reference>